<keyword evidence="9" id="KW-0173">Coenzyme A biosynthesis</keyword>
<evidence type="ECO:0000256" key="4">
    <source>
        <dbReference type="ARBA" id="ARBA00022679"/>
    </source>
</evidence>
<organism evidence="12 13">
    <name type="scientific">Tetraparma gracilis</name>
    <dbReference type="NCBI Taxonomy" id="2962635"/>
    <lineage>
        <taxon>Eukaryota</taxon>
        <taxon>Sar</taxon>
        <taxon>Stramenopiles</taxon>
        <taxon>Ochrophyta</taxon>
        <taxon>Bolidophyceae</taxon>
        <taxon>Parmales</taxon>
        <taxon>Triparmaceae</taxon>
        <taxon>Tetraparma</taxon>
    </lineage>
</organism>
<dbReference type="SUPFAM" id="SSF52374">
    <property type="entry name" value="Nucleotidylyl transferase"/>
    <property type="match status" value="1"/>
</dbReference>
<evidence type="ECO:0000256" key="7">
    <source>
        <dbReference type="ARBA" id="ARBA00022840"/>
    </source>
</evidence>
<feature type="non-terminal residue" evidence="12">
    <location>
        <position position="209"/>
    </location>
</feature>
<evidence type="ECO:0000256" key="9">
    <source>
        <dbReference type="ARBA" id="ARBA00022993"/>
    </source>
</evidence>
<dbReference type="EC" id="2.7.7.3" evidence="1"/>
<gene>
    <name evidence="12" type="ORF">TeGR_g6945</name>
</gene>
<keyword evidence="13" id="KW-1185">Reference proteome</keyword>
<evidence type="ECO:0000256" key="3">
    <source>
        <dbReference type="ARBA" id="ARBA00022490"/>
    </source>
</evidence>
<keyword evidence="5" id="KW-0548">Nucleotidyltransferase</keyword>
<evidence type="ECO:0000256" key="6">
    <source>
        <dbReference type="ARBA" id="ARBA00022741"/>
    </source>
</evidence>
<feature type="domain" description="Cytidyltransferase-like" evidence="11">
    <location>
        <begin position="57"/>
        <end position="194"/>
    </location>
</feature>
<keyword evidence="3" id="KW-0963">Cytoplasm</keyword>
<evidence type="ECO:0000256" key="2">
    <source>
        <dbReference type="ARBA" id="ARBA00013868"/>
    </source>
</evidence>
<name>A0ABQ6MP44_9STRA</name>
<dbReference type="InterPro" id="IPR001980">
    <property type="entry name" value="PPAT"/>
</dbReference>
<dbReference type="PANTHER" id="PTHR21342:SF1">
    <property type="entry name" value="PHOSPHOPANTETHEINE ADENYLYLTRANSFERASE"/>
    <property type="match status" value="1"/>
</dbReference>
<dbReference type="PRINTS" id="PR01020">
    <property type="entry name" value="LPSBIOSNTHSS"/>
</dbReference>
<evidence type="ECO:0000313" key="13">
    <source>
        <dbReference type="Proteomes" id="UP001165060"/>
    </source>
</evidence>
<dbReference type="PANTHER" id="PTHR21342">
    <property type="entry name" value="PHOSPHOPANTETHEINE ADENYLYLTRANSFERASE"/>
    <property type="match status" value="1"/>
</dbReference>
<evidence type="ECO:0000259" key="11">
    <source>
        <dbReference type="Pfam" id="PF01467"/>
    </source>
</evidence>
<evidence type="ECO:0000256" key="1">
    <source>
        <dbReference type="ARBA" id="ARBA00012392"/>
    </source>
</evidence>
<dbReference type="InterPro" id="IPR014729">
    <property type="entry name" value="Rossmann-like_a/b/a_fold"/>
</dbReference>
<comment type="caution">
    <text evidence="12">The sequence shown here is derived from an EMBL/GenBank/DDBJ whole genome shotgun (WGS) entry which is preliminary data.</text>
</comment>
<dbReference type="Proteomes" id="UP001165060">
    <property type="component" value="Unassembled WGS sequence"/>
</dbReference>
<dbReference type="Gene3D" id="3.40.50.620">
    <property type="entry name" value="HUPs"/>
    <property type="match status" value="1"/>
</dbReference>
<evidence type="ECO:0000313" key="12">
    <source>
        <dbReference type="EMBL" id="GMI29412.1"/>
    </source>
</evidence>
<protein>
    <recommendedName>
        <fullName evidence="2">Phosphopantetheine adenylyltransferase</fullName>
        <ecNumber evidence="1">2.7.7.3</ecNumber>
    </recommendedName>
</protein>
<evidence type="ECO:0000256" key="8">
    <source>
        <dbReference type="ARBA" id="ARBA00022842"/>
    </source>
</evidence>
<evidence type="ECO:0000256" key="5">
    <source>
        <dbReference type="ARBA" id="ARBA00022695"/>
    </source>
</evidence>
<dbReference type="InterPro" id="IPR004821">
    <property type="entry name" value="Cyt_trans-like"/>
</dbReference>
<accession>A0ABQ6MP44</accession>
<dbReference type="Pfam" id="PF01467">
    <property type="entry name" value="CTP_transf_like"/>
    <property type="match status" value="1"/>
</dbReference>
<sequence>MLPSLFSSLSTYLLPSLLSLLSLLSLFLLSTLLAALLPSVLPFPYPPPSPSPTAAVLAGSFNPPHLGHAAMLRHLSLAHASPIAAVGFNPGKRYTVPPAARVAMLEAMLREQNLPRVRVALVPGLVWRWCAREGAKRMYRGVRTWARDGAAERLLLWQNTFFPVVLGPFTRPVPTVFLEGDPRYNHISSTLVRDLCKGGGVTEKVRGEL</sequence>
<keyword evidence="6" id="KW-0547">Nucleotide-binding</keyword>
<evidence type="ECO:0000256" key="10">
    <source>
        <dbReference type="ARBA" id="ARBA00029346"/>
    </source>
</evidence>
<keyword evidence="4" id="KW-0808">Transferase</keyword>
<keyword evidence="8" id="KW-0460">Magnesium</keyword>
<keyword evidence="7" id="KW-0067">ATP-binding</keyword>
<comment type="catalytic activity">
    <reaction evidence="10">
        <text>(R)-4'-phosphopantetheine + ATP + H(+) = 3'-dephospho-CoA + diphosphate</text>
        <dbReference type="Rhea" id="RHEA:19801"/>
        <dbReference type="ChEBI" id="CHEBI:15378"/>
        <dbReference type="ChEBI" id="CHEBI:30616"/>
        <dbReference type="ChEBI" id="CHEBI:33019"/>
        <dbReference type="ChEBI" id="CHEBI:57328"/>
        <dbReference type="ChEBI" id="CHEBI:61723"/>
        <dbReference type="EC" id="2.7.7.3"/>
    </reaction>
</comment>
<dbReference type="EMBL" id="BRYB01000398">
    <property type="protein sequence ID" value="GMI29412.1"/>
    <property type="molecule type" value="Genomic_DNA"/>
</dbReference>
<reference evidence="12 13" key="1">
    <citation type="journal article" date="2023" name="Commun. Biol.">
        <title>Genome analysis of Parmales, the sister group of diatoms, reveals the evolutionary specialization of diatoms from phago-mixotrophs to photoautotrophs.</title>
        <authorList>
            <person name="Ban H."/>
            <person name="Sato S."/>
            <person name="Yoshikawa S."/>
            <person name="Yamada K."/>
            <person name="Nakamura Y."/>
            <person name="Ichinomiya M."/>
            <person name="Sato N."/>
            <person name="Blanc-Mathieu R."/>
            <person name="Endo H."/>
            <person name="Kuwata A."/>
            <person name="Ogata H."/>
        </authorList>
    </citation>
    <scope>NUCLEOTIDE SEQUENCE [LARGE SCALE GENOMIC DNA]</scope>
</reference>
<proteinExistence type="predicted"/>